<dbReference type="CDD" id="cd01086">
    <property type="entry name" value="MetAP1"/>
    <property type="match status" value="1"/>
</dbReference>
<dbReference type="NCBIfam" id="TIGR00500">
    <property type="entry name" value="met_pdase_I"/>
    <property type="match status" value="1"/>
</dbReference>
<feature type="binding site" evidence="6">
    <location>
        <position position="176"/>
    </location>
    <ligand>
        <name>substrate</name>
    </ligand>
</feature>
<feature type="binding site" evidence="6">
    <location>
        <position position="106"/>
    </location>
    <ligand>
        <name>a divalent metal cation</name>
        <dbReference type="ChEBI" id="CHEBI:60240"/>
        <label>1</label>
    </ligand>
</feature>
<accession>A0A0F5JAG8</accession>
<feature type="binding site" evidence="6">
    <location>
        <position position="202"/>
    </location>
    <ligand>
        <name>a divalent metal cation</name>
        <dbReference type="ChEBI" id="CHEBI:60240"/>
        <label>2</label>
        <note>catalytic</note>
    </ligand>
</feature>
<dbReference type="Proteomes" id="UP000033047">
    <property type="component" value="Unassembled WGS sequence"/>
</dbReference>
<evidence type="ECO:0000256" key="2">
    <source>
        <dbReference type="ARBA" id="ARBA00022438"/>
    </source>
</evidence>
<gene>
    <name evidence="6" type="primary">map</name>
    <name evidence="9" type="ORF">HMPREF1535_02639</name>
</gene>
<keyword evidence="2 6" id="KW-0031">Aminopeptidase</keyword>
<dbReference type="Pfam" id="PF00557">
    <property type="entry name" value="Peptidase_M24"/>
    <property type="match status" value="1"/>
</dbReference>
<dbReference type="InterPro" id="IPR002467">
    <property type="entry name" value="Pept_M24A_MAP1"/>
</dbReference>
<dbReference type="Gene3D" id="3.90.230.10">
    <property type="entry name" value="Creatinase/methionine aminopeptidase superfamily"/>
    <property type="match status" value="1"/>
</dbReference>
<proteinExistence type="inferred from homology"/>
<feature type="binding site" evidence="6">
    <location>
        <position position="106"/>
    </location>
    <ligand>
        <name>a divalent metal cation</name>
        <dbReference type="ChEBI" id="CHEBI:60240"/>
        <label>2</label>
        <note>catalytic</note>
    </ligand>
</feature>
<feature type="binding site" evidence="6">
    <location>
        <position position="233"/>
    </location>
    <ligand>
        <name>a divalent metal cation</name>
        <dbReference type="ChEBI" id="CHEBI:60240"/>
        <label>2</label>
        <note>catalytic</note>
    </ligand>
</feature>
<dbReference type="HAMAP" id="MF_01974">
    <property type="entry name" value="MetAP_1"/>
    <property type="match status" value="1"/>
</dbReference>
<feature type="binding site" evidence="6">
    <location>
        <position position="169"/>
    </location>
    <ligand>
        <name>a divalent metal cation</name>
        <dbReference type="ChEBI" id="CHEBI:60240"/>
        <label>2</label>
        <note>catalytic</note>
    </ligand>
</feature>
<dbReference type="PANTHER" id="PTHR43330:SF27">
    <property type="entry name" value="METHIONINE AMINOPEPTIDASE"/>
    <property type="match status" value="1"/>
</dbReference>
<comment type="catalytic activity">
    <reaction evidence="6 7">
        <text>Release of N-terminal amino acids, preferentially methionine, from peptides and arylamides.</text>
        <dbReference type="EC" id="3.4.11.18"/>
    </reaction>
</comment>
<evidence type="ECO:0000256" key="6">
    <source>
        <dbReference type="HAMAP-Rule" id="MF_01974"/>
    </source>
</evidence>
<sequence>MIYLKTDEEIELMRSANQLVGRTLGELAKHIAPGVTTLQLDKIAEEFIRDNGAVPAFLGYGGFPNSICASVNEQVVHGIPSSKAVLKEGDVISVDCGTILNGFVGDSAYTFCVGEVAPEVKNLLKTTKESLYQGIQQAVEGKRVGDVSHAVQTYCESKGYSVVRELVGHGIGRKMHEEPEVPNYGRYGCGALLRSGMCICIEPMINMGSKNVVFEKDGWTVRTKDRKCSAHFEHCIAIRPDGPQILSSFEFVEEVLGNNAI</sequence>
<dbReference type="GO" id="GO:0070006">
    <property type="term" value="F:metalloaminopeptidase activity"/>
    <property type="evidence" value="ECO:0007669"/>
    <property type="project" value="UniProtKB-UniRule"/>
</dbReference>
<feature type="domain" description="Peptidase M24" evidence="8">
    <location>
        <begin position="11"/>
        <end position="239"/>
    </location>
</feature>
<dbReference type="STRING" id="927665.HMPREF1535_02639"/>
<dbReference type="PANTHER" id="PTHR43330">
    <property type="entry name" value="METHIONINE AMINOPEPTIDASE"/>
    <property type="match status" value="1"/>
</dbReference>
<dbReference type="GeneID" id="69984036"/>
<reference evidence="9 10" key="1">
    <citation type="submission" date="2013-04" db="EMBL/GenBank/DDBJ databases">
        <title>The Genome Sequence of Parabacteroides goldsteinii DSM 19448.</title>
        <authorList>
            <consortium name="The Broad Institute Genomics Platform"/>
            <person name="Earl A."/>
            <person name="Ward D."/>
            <person name="Feldgarden M."/>
            <person name="Gevers D."/>
            <person name="Martens E."/>
            <person name="Sakamoto M."/>
            <person name="Benno Y."/>
            <person name="Song Y."/>
            <person name="Liu C."/>
            <person name="Lee J."/>
            <person name="Bolanos M."/>
            <person name="Vaisanen M.L."/>
            <person name="Finegold S.M."/>
            <person name="Walker B."/>
            <person name="Young S."/>
            <person name="Zeng Q."/>
            <person name="Gargeya S."/>
            <person name="Fitzgerald M."/>
            <person name="Haas B."/>
            <person name="Abouelleil A."/>
            <person name="Allen A.W."/>
            <person name="Alvarado L."/>
            <person name="Arachchi H.M."/>
            <person name="Berlin A.M."/>
            <person name="Chapman S.B."/>
            <person name="Gainer-Dewar J."/>
            <person name="Goldberg J."/>
            <person name="Griggs A."/>
            <person name="Gujja S."/>
            <person name="Hansen M."/>
            <person name="Howarth C."/>
            <person name="Imamovic A."/>
            <person name="Ireland A."/>
            <person name="Larimer J."/>
            <person name="McCowan C."/>
            <person name="Murphy C."/>
            <person name="Pearson M."/>
            <person name="Poon T.W."/>
            <person name="Priest M."/>
            <person name="Roberts A."/>
            <person name="Saif S."/>
            <person name="Shea T."/>
            <person name="Sisk P."/>
            <person name="Sykes S."/>
            <person name="Wortman J."/>
            <person name="Nusbaum C."/>
            <person name="Birren B."/>
        </authorList>
    </citation>
    <scope>NUCLEOTIDE SEQUENCE [LARGE SCALE GENOMIC DNA]</scope>
    <source>
        <strain evidence="9 10">DSM 19448</strain>
    </source>
</reference>
<evidence type="ECO:0000256" key="1">
    <source>
        <dbReference type="ARBA" id="ARBA00002521"/>
    </source>
</evidence>
<dbReference type="InterPro" id="IPR000994">
    <property type="entry name" value="Pept_M24"/>
</dbReference>
<protein>
    <recommendedName>
        <fullName evidence="6 7">Methionine aminopeptidase</fullName>
        <shortName evidence="6">MAP</shortName>
        <shortName evidence="6">MetAP</shortName>
        <ecNumber evidence="6 7">3.4.11.18</ecNumber>
    </recommendedName>
    <alternativeName>
        <fullName evidence="6">Peptidase M</fullName>
    </alternativeName>
</protein>
<feature type="binding site" evidence="6">
    <location>
        <position position="233"/>
    </location>
    <ligand>
        <name>a divalent metal cation</name>
        <dbReference type="ChEBI" id="CHEBI:60240"/>
        <label>1</label>
    </ligand>
</feature>
<comment type="subunit">
    <text evidence="6">Monomer.</text>
</comment>
<evidence type="ECO:0000256" key="3">
    <source>
        <dbReference type="ARBA" id="ARBA00022670"/>
    </source>
</evidence>
<dbReference type="RefSeq" id="WP_009859528.1">
    <property type="nucleotide sequence ID" value="NZ_KQ033912.1"/>
</dbReference>
<dbReference type="PATRIC" id="fig|927665.4.peg.2714"/>
<dbReference type="HOGENOM" id="CLU_015857_0_1_10"/>
<organism evidence="9 10">
    <name type="scientific">Parabacteroides goldsteinii DSM 19448 = WAL 12034</name>
    <dbReference type="NCBI Taxonomy" id="927665"/>
    <lineage>
        <taxon>Bacteria</taxon>
        <taxon>Pseudomonadati</taxon>
        <taxon>Bacteroidota</taxon>
        <taxon>Bacteroidia</taxon>
        <taxon>Bacteroidales</taxon>
        <taxon>Tannerellaceae</taxon>
        <taxon>Parabacteroides</taxon>
    </lineage>
</organism>
<evidence type="ECO:0000313" key="9">
    <source>
        <dbReference type="EMBL" id="KKB54886.1"/>
    </source>
</evidence>
<dbReference type="InterPro" id="IPR036005">
    <property type="entry name" value="Creatinase/aminopeptidase-like"/>
</dbReference>
<evidence type="ECO:0000256" key="4">
    <source>
        <dbReference type="ARBA" id="ARBA00022723"/>
    </source>
</evidence>
<name>A0A0F5JAG8_9BACT</name>
<dbReference type="InterPro" id="IPR001714">
    <property type="entry name" value="Pept_M24_MAP"/>
</dbReference>
<comment type="similarity">
    <text evidence="6">Belongs to the peptidase M24A family. Methionine aminopeptidase type 1 subfamily.</text>
</comment>
<comment type="cofactor">
    <cofactor evidence="6">
        <name>Co(2+)</name>
        <dbReference type="ChEBI" id="CHEBI:48828"/>
    </cofactor>
    <cofactor evidence="6">
        <name>Zn(2+)</name>
        <dbReference type="ChEBI" id="CHEBI:29105"/>
    </cofactor>
    <cofactor evidence="6">
        <name>Mn(2+)</name>
        <dbReference type="ChEBI" id="CHEBI:29035"/>
    </cofactor>
    <cofactor evidence="6">
        <name>Fe(2+)</name>
        <dbReference type="ChEBI" id="CHEBI:29033"/>
    </cofactor>
    <text evidence="6">Binds 2 divalent metal cations per subunit. Has a high-affinity and a low affinity metal-binding site. The true nature of the physiological cofactor is under debate. The enzyme is active with cobalt, zinc, manganese or divalent iron ions. Most likely, methionine aminopeptidases function as mononuclear Fe(2+)-metalloproteases under physiological conditions, and the catalytically relevant metal-binding site has been assigned to the histidine-containing high-affinity site.</text>
</comment>
<dbReference type="GO" id="GO:0046872">
    <property type="term" value="F:metal ion binding"/>
    <property type="evidence" value="ECO:0007669"/>
    <property type="project" value="UniProtKB-UniRule"/>
</dbReference>
<dbReference type="AlphaFoldDB" id="A0A0F5JAG8"/>
<dbReference type="EMBL" id="AQHV01000012">
    <property type="protein sequence ID" value="KKB54886.1"/>
    <property type="molecule type" value="Genomic_DNA"/>
</dbReference>
<keyword evidence="4 6" id="KW-0479">Metal-binding</keyword>
<keyword evidence="3 6" id="KW-0645">Protease</keyword>
<comment type="function">
    <text evidence="1 6">Removes the N-terminal methionine from nascent proteins. The N-terminal methionine is often cleaved when the second residue in the primary sequence is small and uncharged (Met-Ala-, Cys, Gly, Pro, Ser, Thr, or Val). Requires deformylation of the N(alpha)-formylated initiator methionine before it can be hydrolyzed.</text>
</comment>
<feature type="binding site" evidence="6">
    <location>
        <position position="95"/>
    </location>
    <ligand>
        <name>a divalent metal cation</name>
        <dbReference type="ChEBI" id="CHEBI:60240"/>
        <label>1</label>
    </ligand>
</feature>
<comment type="caution">
    <text evidence="9">The sequence shown here is derived from an EMBL/GenBank/DDBJ whole genome shotgun (WGS) entry which is preliminary data.</text>
</comment>
<dbReference type="GO" id="GO:0004239">
    <property type="term" value="F:initiator methionyl aminopeptidase activity"/>
    <property type="evidence" value="ECO:0007669"/>
    <property type="project" value="UniProtKB-UniRule"/>
</dbReference>
<dbReference type="SUPFAM" id="SSF55920">
    <property type="entry name" value="Creatinase/aminopeptidase"/>
    <property type="match status" value="1"/>
</dbReference>
<evidence type="ECO:0000313" key="10">
    <source>
        <dbReference type="Proteomes" id="UP000033047"/>
    </source>
</evidence>
<evidence type="ECO:0000256" key="7">
    <source>
        <dbReference type="RuleBase" id="RU003653"/>
    </source>
</evidence>
<evidence type="ECO:0000256" key="5">
    <source>
        <dbReference type="ARBA" id="ARBA00022801"/>
    </source>
</evidence>
<evidence type="ECO:0000259" key="8">
    <source>
        <dbReference type="Pfam" id="PF00557"/>
    </source>
</evidence>
<keyword evidence="5 6" id="KW-0378">Hydrolase</keyword>
<dbReference type="GO" id="GO:0005829">
    <property type="term" value="C:cytosol"/>
    <property type="evidence" value="ECO:0007669"/>
    <property type="project" value="TreeGrafter"/>
</dbReference>
<dbReference type="EC" id="3.4.11.18" evidence="6 7"/>
<feature type="binding site" evidence="6">
    <location>
        <position position="77"/>
    </location>
    <ligand>
        <name>substrate</name>
    </ligand>
</feature>
<dbReference type="GO" id="GO:0006508">
    <property type="term" value="P:proteolysis"/>
    <property type="evidence" value="ECO:0007669"/>
    <property type="project" value="UniProtKB-KW"/>
</dbReference>
<dbReference type="PRINTS" id="PR00599">
    <property type="entry name" value="MAPEPTIDASE"/>
</dbReference>